<dbReference type="Proteomes" id="UP001050975">
    <property type="component" value="Unassembled WGS sequence"/>
</dbReference>
<dbReference type="EMBL" id="BLAY01000022">
    <property type="protein sequence ID" value="GET37067.1"/>
    <property type="molecule type" value="Genomic_DNA"/>
</dbReference>
<name>A0AAV3X2Q8_9CYAN</name>
<dbReference type="GO" id="GO:0003677">
    <property type="term" value="F:DNA binding"/>
    <property type="evidence" value="ECO:0007669"/>
    <property type="project" value="UniProtKB-KW"/>
</dbReference>
<comment type="similarity">
    <text evidence="1">In the C-terminal section; belongs to the transposase 35 family.</text>
</comment>
<feature type="domain" description="Cas12f1-like TNB" evidence="6">
    <location>
        <begin position="223"/>
        <end position="288"/>
    </location>
</feature>
<accession>A0AAV3X2Q8</accession>
<dbReference type="GO" id="GO:0032196">
    <property type="term" value="P:transposition"/>
    <property type="evidence" value="ECO:0007669"/>
    <property type="project" value="UniProtKB-KW"/>
</dbReference>
<evidence type="ECO:0000256" key="2">
    <source>
        <dbReference type="ARBA" id="ARBA00022578"/>
    </source>
</evidence>
<evidence type="ECO:0000256" key="4">
    <source>
        <dbReference type="ARBA" id="ARBA00023172"/>
    </source>
</evidence>
<dbReference type="NCBIfam" id="TIGR01766">
    <property type="entry name" value="IS200/IS605 family accessory protein TnpB-like domain"/>
    <property type="match status" value="1"/>
</dbReference>
<evidence type="ECO:0000256" key="3">
    <source>
        <dbReference type="ARBA" id="ARBA00023125"/>
    </source>
</evidence>
<comment type="caution">
    <text evidence="7">The sequence shown here is derived from an EMBL/GenBank/DDBJ whole genome shotgun (WGS) entry which is preliminary data.</text>
</comment>
<keyword evidence="8" id="KW-1185">Reference proteome</keyword>
<dbReference type="Pfam" id="PF07282">
    <property type="entry name" value="Cas12f1-like_TNB"/>
    <property type="match status" value="1"/>
</dbReference>
<dbReference type="GO" id="GO:0006310">
    <property type="term" value="P:DNA recombination"/>
    <property type="evidence" value="ECO:0007669"/>
    <property type="project" value="UniProtKB-KW"/>
</dbReference>
<keyword evidence="2" id="KW-0815">Transposition</keyword>
<dbReference type="AlphaFoldDB" id="A0AAV3X2Q8"/>
<protein>
    <submittedName>
        <fullName evidence="7">Transposase</fullName>
    </submittedName>
</protein>
<proteinExistence type="inferred from homology"/>
<organism evidence="7 8">
    <name type="scientific">Microseira wollei NIES-4236</name>
    <dbReference type="NCBI Taxonomy" id="2530354"/>
    <lineage>
        <taxon>Bacteria</taxon>
        <taxon>Bacillati</taxon>
        <taxon>Cyanobacteriota</taxon>
        <taxon>Cyanophyceae</taxon>
        <taxon>Oscillatoriophycideae</taxon>
        <taxon>Aerosakkonematales</taxon>
        <taxon>Aerosakkonemataceae</taxon>
        <taxon>Microseira</taxon>
    </lineage>
</organism>
<dbReference type="NCBIfam" id="NF040570">
    <property type="entry name" value="guided_TnpB"/>
    <property type="match status" value="1"/>
</dbReference>
<sequence length="330" mass="37416">MPATERASFSIKRFYDNCKSGKPGKKGYPRFQKNNRSVEYKTTGWKLSKDRKHIEFTDKNAIGALKLVGNHDLHYYQINQIKRVRIIRRSDGYYVQFAIEASRNIDIKPTGKTIGLDVGLSAFYTDSQGKKVENPRHLRSSEKALKRLQRRVSRKKKGSGNRKKAINRLGRKHLKVSRQRKDFAVKTALCAIKSNDFVAFEKLQVKNMVKNHHLAKSISDAAWSQFTEWLEYLGKVYGRIVVAVPPQYTSQDCSNCGQKVKKSLSVRTHVCRCGCVLDRDYNLAAINILDKALKQTGYQLSNTVGHTGINASGETILYADLATSLSKIAR</sequence>
<keyword evidence="4" id="KW-0233">DNA recombination</keyword>
<evidence type="ECO:0000259" key="5">
    <source>
        <dbReference type="Pfam" id="PF01385"/>
    </source>
</evidence>
<dbReference type="InterPro" id="IPR001959">
    <property type="entry name" value="Transposase"/>
</dbReference>
<evidence type="ECO:0000259" key="6">
    <source>
        <dbReference type="Pfam" id="PF07282"/>
    </source>
</evidence>
<gene>
    <name evidence="7" type="ORF">MiSe_18200</name>
</gene>
<evidence type="ECO:0000256" key="1">
    <source>
        <dbReference type="ARBA" id="ARBA00008761"/>
    </source>
</evidence>
<evidence type="ECO:0000313" key="7">
    <source>
        <dbReference type="EMBL" id="GET37067.1"/>
    </source>
</evidence>
<feature type="domain" description="Probable transposase IS891/IS1136/IS1341" evidence="5">
    <location>
        <begin position="100"/>
        <end position="211"/>
    </location>
</feature>
<evidence type="ECO:0000313" key="8">
    <source>
        <dbReference type="Proteomes" id="UP001050975"/>
    </source>
</evidence>
<dbReference type="Pfam" id="PF01385">
    <property type="entry name" value="OrfB_IS605"/>
    <property type="match status" value="1"/>
</dbReference>
<reference evidence="7" key="1">
    <citation type="submission" date="2019-10" db="EMBL/GenBank/DDBJ databases">
        <title>Draft genome sequece of Microseira wollei NIES-4236.</title>
        <authorList>
            <person name="Yamaguchi H."/>
            <person name="Suzuki S."/>
            <person name="Kawachi M."/>
        </authorList>
    </citation>
    <scope>NUCLEOTIDE SEQUENCE</scope>
    <source>
        <strain evidence="7">NIES-4236</strain>
    </source>
</reference>
<keyword evidence="3" id="KW-0238">DNA-binding</keyword>
<dbReference type="InterPro" id="IPR010095">
    <property type="entry name" value="Cas12f1-like_TNB"/>
</dbReference>